<protein>
    <recommendedName>
        <fullName evidence="2">peptidylprolyl isomerase</fullName>
        <ecNumber evidence="2">5.2.1.8</ecNumber>
    </recommendedName>
</protein>
<reference evidence="10" key="1">
    <citation type="submission" date="2021-11" db="EMBL/GenBank/DDBJ databases">
        <authorList>
            <consortium name="Genoscope - CEA"/>
            <person name="William W."/>
        </authorList>
    </citation>
    <scope>NUCLEOTIDE SEQUENCE</scope>
</reference>
<dbReference type="EC" id="5.2.1.8" evidence="2"/>
<feature type="domain" description="PPIase cyclophilin-type" evidence="8">
    <location>
        <begin position="202"/>
        <end position="358"/>
    </location>
</feature>
<feature type="domain" description="CS" evidence="9">
    <location>
        <begin position="97"/>
        <end position="186"/>
    </location>
</feature>
<dbReference type="GO" id="GO:0016018">
    <property type="term" value="F:cyclosporin A binding"/>
    <property type="evidence" value="ECO:0007669"/>
    <property type="project" value="TreeGrafter"/>
</dbReference>
<dbReference type="SUPFAM" id="SSF50891">
    <property type="entry name" value="Cyclophilin-like"/>
    <property type="match status" value="1"/>
</dbReference>
<dbReference type="Pfam" id="PF04969">
    <property type="entry name" value="CS"/>
    <property type="match status" value="1"/>
</dbReference>
<dbReference type="FunFam" id="2.40.100.10:FF:000019">
    <property type="entry name" value="Peptidyl-prolyl cis-trans isomerase"/>
    <property type="match status" value="1"/>
</dbReference>
<evidence type="ECO:0000256" key="1">
    <source>
        <dbReference type="ARBA" id="ARBA00000971"/>
    </source>
</evidence>
<dbReference type="SUPFAM" id="SSF49764">
    <property type="entry name" value="HSP20-like chaperones"/>
    <property type="match status" value="1"/>
</dbReference>
<dbReference type="OrthoDB" id="193499at2759"/>
<proteinExistence type="predicted"/>
<feature type="region of interest" description="Disordered" evidence="6">
    <location>
        <begin position="33"/>
        <end position="61"/>
    </location>
</feature>
<feature type="compositionally biased region" description="Basic and acidic residues" evidence="6">
    <location>
        <begin position="33"/>
        <end position="46"/>
    </location>
</feature>
<dbReference type="AlphaFoldDB" id="A0A8J2SQ48"/>
<dbReference type="Gene3D" id="2.60.40.790">
    <property type="match status" value="1"/>
</dbReference>
<keyword evidence="5" id="KW-0413">Isomerase</keyword>
<evidence type="ECO:0000259" key="8">
    <source>
        <dbReference type="PROSITE" id="PS50072"/>
    </source>
</evidence>
<accession>A0A8J2SQ48</accession>
<feature type="signal peptide" evidence="7">
    <location>
        <begin position="1"/>
        <end position="21"/>
    </location>
</feature>
<dbReference type="InterPro" id="IPR007052">
    <property type="entry name" value="CS_dom"/>
</dbReference>
<keyword evidence="3 7" id="KW-0732">Signal</keyword>
<dbReference type="InterPro" id="IPR029000">
    <property type="entry name" value="Cyclophilin-like_dom_sf"/>
</dbReference>
<feature type="chain" id="PRO_5035211506" description="peptidylprolyl isomerase" evidence="7">
    <location>
        <begin position="22"/>
        <end position="361"/>
    </location>
</feature>
<evidence type="ECO:0000256" key="4">
    <source>
        <dbReference type="ARBA" id="ARBA00023110"/>
    </source>
</evidence>
<dbReference type="PROSITE" id="PS51203">
    <property type="entry name" value="CS"/>
    <property type="match status" value="1"/>
</dbReference>
<comment type="caution">
    <text evidence="10">The sequence shown here is derived from an EMBL/GenBank/DDBJ whole genome shotgun (WGS) entry which is preliminary data.</text>
</comment>
<dbReference type="EMBL" id="CAKKNE010000005">
    <property type="protein sequence ID" value="CAH0376761.1"/>
    <property type="molecule type" value="Genomic_DNA"/>
</dbReference>
<dbReference type="GO" id="GO:0006457">
    <property type="term" value="P:protein folding"/>
    <property type="evidence" value="ECO:0007669"/>
    <property type="project" value="TreeGrafter"/>
</dbReference>
<dbReference type="CDD" id="cd06467">
    <property type="entry name" value="p23_NUDC_like"/>
    <property type="match status" value="1"/>
</dbReference>
<dbReference type="InterPro" id="IPR002130">
    <property type="entry name" value="Cyclophilin-type_PPIase_dom"/>
</dbReference>
<evidence type="ECO:0000256" key="6">
    <source>
        <dbReference type="SAM" id="MobiDB-lite"/>
    </source>
</evidence>
<dbReference type="GO" id="GO:0005737">
    <property type="term" value="C:cytoplasm"/>
    <property type="evidence" value="ECO:0007669"/>
    <property type="project" value="TreeGrafter"/>
</dbReference>
<evidence type="ECO:0000259" key="9">
    <source>
        <dbReference type="PROSITE" id="PS51203"/>
    </source>
</evidence>
<keyword evidence="11" id="KW-1185">Reference proteome</keyword>
<evidence type="ECO:0000256" key="2">
    <source>
        <dbReference type="ARBA" id="ARBA00013194"/>
    </source>
</evidence>
<dbReference type="Gene3D" id="2.40.100.10">
    <property type="entry name" value="Cyclophilin-like"/>
    <property type="match status" value="1"/>
</dbReference>
<name>A0A8J2SQ48_9STRA</name>
<comment type="catalytic activity">
    <reaction evidence="1">
        <text>[protein]-peptidylproline (omega=180) = [protein]-peptidylproline (omega=0)</text>
        <dbReference type="Rhea" id="RHEA:16237"/>
        <dbReference type="Rhea" id="RHEA-COMP:10747"/>
        <dbReference type="Rhea" id="RHEA-COMP:10748"/>
        <dbReference type="ChEBI" id="CHEBI:83833"/>
        <dbReference type="ChEBI" id="CHEBI:83834"/>
        <dbReference type="EC" id="5.2.1.8"/>
    </reaction>
</comment>
<evidence type="ECO:0000313" key="11">
    <source>
        <dbReference type="Proteomes" id="UP000789595"/>
    </source>
</evidence>
<sequence length="361" mass="38348">MALRCLAVLITSAALTPPTRTRIIRRASDDFDVDAYKSDPNNKDPTDELPGAPNLSYDDMPAGPGFDELMAQLGGGDDALTSPYDAYGGSEVGKREGGGKTYVWQQTESSITVAAPVAEGTSTKQIKVDYPSRSSILATVSGDIVLEGDLGGDIDRDDSFWSLEENQLVLDVQKASGSREYWDGFLRDEGDAAKATVTDRVFFDIDIEGEFKGRVEFGLFGDDVPLTVKNFVSLCEGFEGMSYKGSPFHRIIPGFCCQGGDVTSGDGTGGVSIYGGAFADEAFPFSHADRGLLSMANSGPDSNKSQFFVTLGDCTWLDGKHVVFGRVLKGGDVFEELEQLGDSSGAVSSEAVVSACGVCES</sequence>
<dbReference type="Pfam" id="PF00160">
    <property type="entry name" value="Pro_isomerase"/>
    <property type="match status" value="1"/>
</dbReference>
<gene>
    <name evidence="10" type="ORF">PECAL_5P13550</name>
</gene>
<dbReference type="PANTHER" id="PTHR11071:SF561">
    <property type="entry name" value="PEPTIDYL-PROLYL CIS-TRANS ISOMERASE D-RELATED"/>
    <property type="match status" value="1"/>
</dbReference>
<dbReference type="InterPro" id="IPR008978">
    <property type="entry name" value="HSP20-like_chaperone"/>
</dbReference>
<organism evidence="10 11">
    <name type="scientific">Pelagomonas calceolata</name>
    <dbReference type="NCBI Taxonomy" id="35677"/>
    <lineage>
        <taxon>Eukaryota</taxon>
        <taxon>Sar</taxon>
        <taxon>Stramenopiles</taxon>
        <taxon>Ochrophyta</taxon>
        <taxon>Pelagophyceae</taxon>
        <taxon>Pelagomonadales</taxon>
        <taxon>Pelagomonadaceae</taxon>
        <taxon>Pelagomonas</taxon>
    </lineage>
</organism>
<dbReference type="PANTHER" id="PTHR11071">
    <property type="entry name" value="PEPTIDYL-PROLYL CIS-TRANS ISOMERASE"/>
    <property type="match status" value="1"/>
</dbReference>
<dbReference type="GO" id="GO:0003755">
    <property type="term" value="F:peptidyl-prolyl cis-trans isomerase activity"/>
    <property type="evidence" value="ECO:0007669"/>
    <property type="project" value="UniProtKB-KW"/>
</dbReference>
<dbReference type="PRINTS" id="PR00153">
    <property type="entry name" value="CSAPPISMRASE"/>
</dbReference>
<evidence type="ECO:0000256" key="5">
    <source>
        <dbReference type="ARBA" id="ARBA00023235"/>
    </source>
</evidence>
<dbReference type="PROSITE" id="PS50072">
    <property type="entry name" value="CSA_PPIASE_2"/>
    <property type="match status" value="1"/>
</dbReference>
<evidence type="ECO:0000256" key="3">
    <source>
        <dbReference type="ARBA" id="ARBA00022729"/>
    </source>
</evidence>
<keyword evidence="4" id="KW-0697">Rotamase</keyword>
<dbReference type="Proteomes" id="UP000789595">
    <property type="component" value="Unassembled WGS sequence"/>
</dbReference>
<evidence type="ECO:0000313" key="10">
    <source>
        <dbReference type="EMBL" id="CAH0376761.1"/>
    </source>
</evidence>
<evidence type="ECO:0000256" key="7">
    <source>
        <dbReference type="SAM" id="SignalP"/>
    </source>
</evidence>